<dbReference type="InterPro" id="IPR051591">
    <property type="entry name" value="UPF0224_FAM112_RNA_Proc"/>
</dbReference>
<gene>
    <name evidence="6" type="ORF">ABMA28_012666</name>
</gene>
<dbReference type="PANTHER" id="PTHR21402:SF5">
    <property type="entry name" value="GAMETOCYTE SPECIFIC FACTOR 1"/>
    <property type="match status" value="1"/>
</dbReference>
<protein>
    <recommendedName>
        <fullName evidence="5">CHHC U11-48K-type domain-containing protein</fullName>
    </recommendedName>
</protein>
<dbReference type="GO" id="GO:0008270">
    <property type="term" value="F:zinc ion binding"/>
    <property type="evidence" value="ECO:0007669"/>
    <property type="project" value="UniProtKB-KW"/>
</dbReference>
<dbReference type="EMBL" id="JBEDNZ010000030">
    <property type="protein sequence ID" value="KAL0809022.1"/>
    <property type="molecule type" value="Genomic_DNA"/>
</dbReference>
<dbReference type="PROSITE" id="PS51800">
    <property type="entry name" value="ZF_CHHC_U11_48K"/>
    <property type="match status" value="2"/>
</dbReference>
<evidence type="ECO:0000256" key="2">
    <source>
        <dbReference type="ARBA" id="ARBA00022771"/>
    </source>
</evidence>
<dbReference type="Pfam" id="PF05253">
    <property type="entry name" value="zf-U11-48K"/>
    <property type="match status" value="2"/>
</dbReference>
<keyword evidence="2" id="KW-0863">Zinc-finger</keyword>
<name>A0ABD0S5K6_LOXSC</name>
<dbReference type="AlphaFoldDB" id="A0ABD0S5K6"/>
<feature type="domain" description="CHHC U11-48K-type" evidence="5">
    <location>
        <begin position="9"/>
        <end position="36"/>
    </location>
</feature>
<dbReference type="SUPFAM" id="SSF57667">
    <property type="entry name" value="beta-beta-alpha zinc fingers"/>
    <property type="match status" value="1"/>
</dbReference>
<dbReference type="InterPro" id="IPR036236">
    <property type="entry name" value="Znf_C2H2_sf"/>
</dbReference>
<reference evidence="6 7" key="1">
    <citation type="submission" date="2024-06" db="EMBL/GenBank/DDBJ databases">
        <title>A chromosome-level genome assembly of beet webworm, Loxostege sticticalis.</title>
        <authorList>
            <person name="Zhang Y."/>
        </authorList>
    </citation>
    <scope>NUCLEOTIDE SEQUENCE [LARGE SCALE GENOMIC DNA]</scope>
    <source>
        <strain evidence="6">AQ028</strain>
        <tissue evidence="6">Male pupae</tissue>
    </source>
</reference>
<feature type="compositionally biased region" description="Basic and acidic residues" evidence="4">
    <location>
        <begin position="132"/>
        <end position="152"/>
    </location>
</feature>
<organism evidence="6 7">
    <name type="scientific">Loxostege sticticalis</name>
    <name type="common">Beet webworm moth</name>
    <dbReference type="NCBI Taxonomy" id="481309"/>
    <lineage>
        <taxon>Eukaryota</taxon>
        <taxon>Metazoa</taxon>
        <taxon>Ecdysozoa</taxon>
        <taxon>Arthropoda</taxon>
        <taxon>Hexapoda</taxon>
        <taxon>Insecta</taxon>
        <taxon>Pterygota</taxon>
        <taxon>Neoptera</taxon>
        <taxon>Endopterygota</taxon>
        <taxon>Lepidoptera</taxon>
        <taxon>Glossata</taxon>
        <taxon>Ditrysia</taxon>
        <taxon>Pyraloidea</taxon>
        <taxon>Crambidae</taxon>
        <taxon>Pyraustinae</taxon>
        <taxon>Loxostege</taxon>
    </lineage>
</organism>
<proteinExistence type="predicted"/>
<evidence type="ECO:0000313" key="6">
    <source>
        <dbReference type="EMBL" id="KAL0809022.1"/>
    </source>
</evidence>
<evidence type="ECO:0000313" key="7">
    <source>
        <dbReference type="Proteomes" id="UP001549921"/>
    </source>
</evidence>
<evidence type="ECO:0000256" key="4">
    <source>
        <dbReference type="SAM" id="MobiDB-lite"/>
    </source>
</evidence>
<dbReference type="Proteomes" id="UP001549921">
    <property type="component" value="Unassembled WGS sequence"/>
</dbReference>
<keyword evidence="1" id="KW-0479">Metal-binding</keyword>
<evidence type="ECO:0000256" key="3">
    <source>
        <dbReference type="ARBA" id="ARBA00022833"/>
    </source>
</evidence>
<sequence length="152" mass="17511">MAEPQPNQMMTCPYNKAHQVEHYRMHYHLQKCRKQYPGCKKLICPFDSTHVVNDVEMDYHISVCSKRILLDSQMYVVDDDYRPAVEVQTASVPGPSAAGEENWDDEMTTGYKPDPLKKGAHIITKIKGATPSERRKARMEGVKNYRPPEEEK</sequence>
<comment type="caution">
    <text evidence="6">The sequence shown here is derived from an EMBL/GenBank/DDBJ whole genome shotgun (WGS) entry which is preliminary data.</text>
</comment>
<accession>A0ABD0S5K6</accession>
<feature type="domain" description="CHHC U11-48K-type" evidence="5">
    <location>
        <begin position="41"/>
        <end position="68"/>
    </location>
</feature>
<feature type="region of interest" description="Disordered" evidence="4">
    <location>
        <begin position="89"/>
        <end position="152"/>
    </location>
</feature>
<dbReference type="InterPro" id="IPR022776">
    <property type="entry name" value="TRM13/UPF0224_CHHC_Znf_dom"/>
</dbReference>
<dbReference type="PANTHER" id="PTHR21402">
    <property type="entry name" value="GAMETOCYTE SPECIFIC FACTOR 1-RELATED"/>
    <property type="match status" value="1"/>
</dbReference>
<evidence type="ECO:0000256" key="1">
    <source>
        <dbReference type="ARBA" id="ARBA00022723"/>
    </source>
</evidence>
<evidence type="ECO:0000259" key="5">
    <source>
        <dbReference type="PROSITE" id="PS51800"/>
    </source>
</evidence>
<keyword evidence="3" id="KW-0862">Zinc</keyword>